<protein>
    <recommendedName>
        <fullName evidence="4">Emopamil-binding protein</fullName>
    </recommendedName>
</protein>
<feature type="transmembrane region" description="Helical" evidence="1">
    <location>
        <begin position="145"/>
        <end position="167"/>
    </location>
</feature>
<feature type="transmembrane region" description="Helical" evidence="1">
    <location>
        <begin position="21"/>
        <end position="45"/>
    </location>
</feature>
<dbReference type="RefSeq" id="WP_073870430.1">
    <property type="nucleotide sequence ID" value="NZ_MPNT01000001.1"/>
</dbReference>
<sequence length="270" mass="30372">MVSRESKHDFSRPIAQQRKRIYTACAAWATLLVLACILLVGAGVFPLEPTGFIMTALLIPAIFTPPIVAWRDAPGESRTQLEKAYEFILVWFPITAIGSEIAWELPWLVGDLFGWMNFTGNDPWGFYWSFYGFADTRYLESDPSLWAMEVVAVAGGISMLVQFLRLRNANADDRTRINALWWSLFTVSLMVAVCVIYYVSEIRFGLVHLQQGFWGLTVKIILVNIPWMVAPLITVPLCVRLLSYLIRQDALASVGTTDDPVRRTAEASAT</sequence>
<feature type="transmembrane region" description="Helical" evidence="1">
    <location>
        <begin position="84"/>
        <end position="103"/>
    </location>
</feature>
<evidence type="ECO:0000313" key="3">
    <source>
        <dbReference type="Proteomes" id="UP000186438"/>
    </source>
</evidence>
<accession>A0A1Q4I2D2</accession>
<gene>
    <name evidence="2" type="ORF">BRW65_01530</name>
</gene>
<dbReference type="Proteomes" id="UP000186438">
    <property type="component" value="Unassembled WGS sequence"/>
</dbReference>
<reference evidence="2 3" key="1">
    <citation type="submission" date="2016-11" db="EMBL/GenBank/DDBJ databases">
        <title>Genome sequences of unsequenced Mycobacteria.</title>
        <authorList>
            <person name="Greninger A.L."/>
            <person name="Fang F."/>
            <person name="Jerome K.R."/>
        </authorList>
    </citation>
    <scope>NUCLEOTIDE SEQUENCE [LARGE SCALE GENOMIC DNA]</scope>
    <source>
        <strain evidence="2 3">M11</strain>
    </source>
</reference>
<keyword evidence="1" id="KW-0812">Transmembrane</keyword>
<evidence type="ECO:0000313" key="2">
    <source>
        <dbReference type="EMBL" id="OJZ76139.1"/>
    </source>
</evidence>
<keyword evidence="1" id="KW-1133">Transmembrane helix</keyword>
<keyword evidence="3" id="KW-1185">Reference proteome</keyword>
<feature type="transmembrane region" description="Helical" evidence="1">
    <location>
        <begin position="51"/>
        <end position="72"/>
    </location>
</feature>
<proteinExistence type="predicted"/>
<dbReference type="EMBL" id="MPNT01000001">
    <property type="protein sequence ID" value="OJZ76139.1"/>
    <property type="molecule type" value="Genomic_DNA"/>
</dbReference>
<comment type="caution">
    <text evidence="2">The sequence shown here is derived from an EMBL/GenBank/DDBJ whole genome shotgun (WGS) entry which is preliminary data.</text>
</comment>
<evidence type="ECO:0000256" key="1">
    <source>
        <dbReference type="SAM" id="Phobius"/>
    </source>
</evidence>
<feature type="transmembrane region" description="Helical" evidence="1">
    <location>
        <begin position="220"/>
        <end position="242"/>
    </location>
</feature>
<feature type="transmembrane region" description="Helical" evidence="1">
    <location>
        <begin position="179"/>
        <end position="200"/>
    </location>
</feature>
<organism evidence="2 3">
    <name type="scientific">Mycobacterium paraffinicum</name>
    <dbReference type="NCBI Taxonomy" id="53378"/>
    <lineage>
        <taxon>Bacteria</taxon>
        <taxon>Bacillati</taxon>
        <taxon>Actinomycetota</taxon>
        <taxon>Actinomycetes</taxon>
        <taxon>Mycobacteriales</taxon>
        <taxon>Mycobacteriaceae</taxon>
        <taxon>Mycobacterium</taxon>
    </lineage>
</organism>
<dbReference type="AlphaFoldDB" id="A0A1Q4I2D2"/>
<keyword evidence="1" id="KW-0472">Membrane</keyword>
<name>A0A1Q4I2D2_9MYCO</name>
<evidence type="ECO:0008006" key="4">
    <source>
        <dbReference type="Google" id="ProtNLM"/>
    </source>
</evidence>